<name>A0A232LXV0_9EURO</name>
<organism evidence="1 2">
    <name type="scientific">Elaphomyces granulatus</name>
    <dbReference type="NCBI Taxonomy" id="519963"/>
    <lineage>
        <taxon>Eukaryota</taxon>
        <taxon>Fungi</taxon>
        <taxon>Dikarya</taxon>
        <taxon>Ascomycota</taxon>
        <taxon>Pezizomycotina</taxon>
        <taxon>Eurotiomycetes</taxon>
        <taxon>Eurotiomycetidae</taxon>
        <taxon>Eurotiales</taxon>
        <taxon>Elaphomycetaceae</taxon>
        <taxon>Elaphomyces</taxon>
    </lineage>
</organism>
<feature type="non-terminal residue" evidence="1">
    <location>
        <position position="97"/>
    </location>
</feature>
<protein>
    <submittedName>
        <fullName evidence="1">Uncharacterized protein</fullName>
    </submittedName>
</protein>
<reference evidence="1 2" key="1">
    <citation type="journal article" date="2015" name="Environ. Microbiol.">
        <title>Metagenome sequence of Elaphomyces granulatus from sporocarp tissue reveals Ascomycota ectomycorrhizal fingerprints of genome expansion and a Proteobacteria-rich microbiome.</title>
        <authorList>
            <person name="Quandt C.A."/>
            <person name="Kohler A."/>
            <person name="Hesse C.N."/>
            <person name="Sharpton T.J."/>
            <person name="Martin F."/>
            <person name="Spatafora J.W."/>
        </authorList>
    </citation>
    <scope>NUCLEOTIDE SEQUENCE [LARGE SCALE GENOMIC DNA]</scope>
    <source>
        <strain evidence="1 2">OSC145934</strain>
    </source>
</reference>
<dbReference type="EMBL" id="NPHW01003794">
    <property type="protein sequence ID" value="OXV08952.1"/>
    <property type="molecule type" value="Genomic_DNA"/>
</dbReference>
<evidence type="ECO:0000313" key="1">
    <source>
        <dbReference type="EMBL" id="OXV08952.1"/>
    </source>
</evidence>
<dbReference type="OrthoDB" id="4158266at2759"/>
<gene>
    <name evidence="1" type="ORF">Egran_03285</name>
</gene>
<keyword evidence="2" id="KW-1185">Reference proteome</keyword>
<evidence type="ECO:0000313" key="2">
    <source>
        <dbReference type="Proteomes" id="UP000243515"/>
    </source>
</evidence>
<dbReference type="Proteomes" id="UP000243515">
    <property type="component" value="Unassembled WGS sequence"/>
</dbReference>
<dbReference type="AlphaFoldDB" id="A0A232LXV0"/>
<proteinExistence type="predicted"/>
<accession>A0A232LXV0</accession>
<comment type="caution">
    <text evidence="1">The sequence shown here is derived from an EMBL/GenBank/DDBJ whole genome shotgun (WGS) entry which is preliminary data.</text>
</comment>
<sequence>MCLGRLGYTYRGGCTDQTFTSNNCPSLCHRDPLGQQPYDRSTNINPCGTPGFFSTTFCCDTLAAGTIEKSCCWSNFTYTGSGSAFRPGYDALISSAS</sequence>